<feature type="coiled-coil region" evidence="1">
    <location>
        <begin position="122"/>
        <end position="156"/>
    </location>
</feature>
<keyword evidence="2" id="KW-0812">Transmembrane</keyword>
<feature type="transmembrane region" description="Helical" evidence="2">
    <location>
        <begin position="24"/>
        <end position="43"/>
    </location>
</feature>
<evidence type="ECO:0000256" key="2">
    <source>
        <dbReference type="SAM" id="Phobius"/>
    </source>
</evidence>
<organism evidence="3 4">
    <name type="scientific">Sphingobacterium hungaricum</name>
    <dbReference type="NCBI Taxonomy" id="2082723"/>
    <lineage>
        <taxon>Bacteria</taxon>
        <taxon>Pseudomonadati</taxon>
        <taxon>Bacteroidota</taxon>
        <taxon>Sphingobacteriia</taxon>
        <taxon>Sphingobacteriales</taxon>
        <taxon>Sphingobacteriaceae</taxon>
        <taxon>Sphingobacterium</taxon>
    </lineage>
</organism>
<keyword evidence="4" id="KW-1185">Reference proteome</keyword>
<dbReference type="RefSeq" id="WP_196935460.1">
    <property type="nucleotide sequence ID" value="NZ_MU158698.1"/>
</dbReference>
<dbReference type="Proteomes" id="UP000616201">
    <property type="component" value="Unassembled WGS sequence"/>
</dbReference>
<keyword evidence="2" id="KW-1133">Transmembrane helix</keyword>
<proteinExistence type="predicted"/>
<dbReference type="AlphaFoldDB" id="A0A928UZ72"/>
<comment type="caution">
    <text evidence="3">The sequence shown here is derived from an EMBL/GenBank/DDBJ whole genome shotgun (WGS) entry which is preliminary data.</text>
</comment>
<dbReference type="EMBL" id="PRDK01000004">
    <property type="protein sequence ID" value="MBE8713522.1"/>
    <property type="molecule type" value="Genomic_DNA"/>
</dbReference>
<evidence type="ECO:0000313" key="3">
    <source>
        <dbReference type="EMBL" id="MBE8713522.1"/>
    </source>
</evidence>
<evidence type="ECO:0000256" key="1">
    <source>
        <dbReference type="SAM" id="Coils"/>
    </source>
</evidence>
<keyword evidence="2" id="KW-0472">Membrane</keyword>
<reference evidence="3" key="1">
    <citation type="submission" date="2018-02" db="EMBL/GenBank/DDBJ databases">
        <authorList>
            <person name="Vasarhelyi B.M."/>
            <person name="Deshmukh S."/>
            <person name="Balint B."/>
            <person name="Kukolya J."/>
        </authorList>
    </citation>
    <scope>NUCLEOTIDE SEQUENCE</scope>
    <source>
        <strain evidence="3">KB22</strain>
    </source>
</reference>
<keyword evidence="1" id="KW-0175">Coiled coil</keyword>
<accession>A0A928UZ72</accession>
<feature type="coiled-coil region" evidence="1">
    <location>
        <begin position="52"/>
        <end position="79"/>
    </location>
</feature>
<gene>
    <name evidence="3" type="ORF">C4F49_07510</name>
</gene>
<evidence type="ECO:0000313" key="4">
    <source>
        <dbReference type="Proteomes" id="UP000616201"/>
    </source>
</evidence>
<name>A0A928UZ72_9SPHI</name>
<sequence>MEIKENKQQSTVANKPTKKDNSKVYFFAVAIAALIFTNIYFYIKFKYSGEKLYTVTLQKENLQIEIDRIEAELDNLKNQELPATEQSAKTEQSARVLINDLRAKLEDGDFTEEEYLLAKEEISGLKGTVSQLKEEMNSLKIRNAILSNENVDMENKISGQSPQNSSKGTLSAPKSTKVSALKVSNIHINAVQLKKDGDVETQSRARRTDKLQINFSIAENSLANMGKKEVYVRIINPKGNLIADPNNLFFVHGEKLQYTFKQTINFTNNGEEYQFMWNDTASNDFSKGAYTVLLYTDNTIMGRSSIVLK</sequence>
<protein>
    <submittedName>
        <fullName evidence="3">Uncharacterized protein</fullName>
    </submittedName>
</protein>